<proteinExistence type="predicted"/>
<keyword evidence="2" id="KW-0067">ATP-binding</keyword>
<dbReference type="AlphaFoldDB" id="A0AAI8W0S0"/>
<evidence type="ECO:0000313" key="7">
    <source>
        <dbReference type="Proteomes" id="UP001295740"/>
    </source>
</evidence>
<name>A0AAI8W0S0_9PEZI</name>
<dbReference type="Proteomes" id="UP001295740">
    <property type="component" value="Unassembled WGS sequence"/>
</dbReference>
<dbReference type="EMBL" id="CAUWAG010000020">
    <property type="protein sequence ID" value="CAJ2513963.1"/>
    <property type="molecule type" value="Genomic_DNA"/>
</dbReference>
<comment type="caution">
    <text evidence="6">The sequence shown here is derived from an EMBL/GenBank/DDBJ whole genome shotgun (WGS) entry which is preliminary data.</text>
</comment>
<dbReference type="SMART" id="SM00248">
    <property type="entry name" value="ANK"/>
    <property type="match status" value="2"/>
</dbReference>
<dbReference type="GO" id="GO:0005737">
    <property type="term" value="C:cytoplasm"/>
    <property type="evidence" value="ECO:0007669"/>
    <property type="project" value="TreeGrafter"/>
</dbReference>
<dbReference type="InterPro" id="IPR050130">
    <property type="entry name" value="ClpA_ClpB"/>
</dbReference>
<evidence type="ECO:0000256" key="3">
    <source>
        <dbReference type="SAM" id="MobiDB-lite"/>
    </source>
</evidence>
<sequence length="702" mass="78764">MSDDTKRARVGLYRSLNFAGTSDWAIDMQILTEDDGCPAGTCDQPGVLYVGPVIYTEINPVVTCSPPCQLILPPFILPTPTTFDFPPCVEMMYRKLSPSTSYFNRQVFSPGLETHADNVTQAIETDSASELEVVDSNASDVADDELDDNSADESDHENSPVWNSQLPRFAAPSKLVKGGEDGSSVFDLRKLIGAVQAGETAENVRDYIGHYDKDTRRENLNAVVEGYPAIFYVVETNNVEMIRHWIKYGGSPNATFGDDSFPLIAYAILRGARTEGQASNTLKTLLRLGADPRVIPEAFYAPYCRELPKDGPCETELHDITHRNKLWCIPSVHPHLVRSLNLTQRYDLHRARIPLPSARERDLVVRQDAEEILGVNQTIIAQSIAARWLKKKMLVKPLVLVFAGPSGHGKTELAQKFGEMMSLEMHKVDCTIFSQENELFGPRKPFQGWEEGSPLNSFIAQKSGSRHIIFMDEFEKTSEAIHNTLLLPFQDGQYEDRRNGKIMSCAKTIWILATNKLDASIHEFCTKNEEALFHSGKEQTQDKLVEKLCKTLRKEFIGHFKAPLAGRITEIIPFLTFAPDEAAVVAHKVFMDFESEVAKSVVLSANKDDDRYIGNVRIQLKNDATIFSRIAQEDYMKKLGARSIASAVDRTICDPLTTLYLREGDEEFREDQDESSFVVGLNADTDVEVQLKPRAFDEEETY</sequence>
<feature type="domain" description="ATPase AAA-type core" evidence="4">
    <location>
        <begin position="400"/>
        <end position="560"/>
    </location>
</feature>
<dbReference type="Pfam" id="PF07724">
    <property type="entry name" value="AAA_2"/>
    <property type="match status" value="1"/>
</dbReference>
<feature type="domain" description="Clp ATPase C-terminal" evidence="5">
    <location>
        <begin position="617"/>
        <end position="663"/>
    </location>
</feature>
<dbReference type="InterPro" id="IPR001270">
    <property type="entry name" value="ClpA/B"/>
</dbReference>
<dbReference type="GO" id="GO:0016887">
    <property type="term" value="F:ATP hydrolysis activity"/>
    <property type="evidence" value="ECO:0007669"/>
    <property type="project" value="InterPro"/>
</dbReference>
<feature type="region of interest" description="Disordered" evidence="3">
    <location>
        <begin position="141"/>
        <end position="163"/>
    </location>
</feature>
<dbReference type="Pfam" id="PF10431">
    <property type="entry name" value="ClpB_D2-small"/>
    <property type="match status" value="1"/>
</dbReference>
<evidence type="ECO:0000256" key="1">
    <source>
        <dbReference type="ARBA" id="ARBA00022741"/>
    </source>
</evidence>
<keyword evidence="7" id="KW-1185">Reference proteome</keyword>
<evidence type="ECO:0000256" key="2">
    <source>
        <dbReference type="ARBA" id="ARBA00022840"/>
    </source>
</evidence>
<organism evidence="6 7">
    <name type="scientific">Anthostomella pinea</name>
    <dbReference type="NCBI Taxonomy" id="933095"/>
    <lineage>
        <taxon>Eukaryota</taxon>
        <taxon>Fungi</taxon>
        <taxon>Dikarya</taxon>
        <taxon>Ascomycota</taxon>
        <taxon>Pezizomycotina</taxon>
        <taxon>Sordariomycetes</taxon>
        <taxon>Xylariomycetidae</taxon>
        <taxon>Xylariales</taxon>
        <taxon>Xylariaceae</taxon>
        <taxon>Anthostomella</taxon>
    </lineage>
</organism>
<protein>
    <submittedName>
        <fullName evidence="6">Uu.00g020820.m01.CDS01</fullName>
    </submittedName>
</protein>
<dbReference type="InterPro" id="IPR027417">
    <property type="entry name" value="P-loop_NTPase"/>
</dbReference>
<keyword evidence="1" id="KW-0547">Nucleotide-binding</keyword>
<gene>
    <name evidence="6" type="ORF">KHLLAP_LOCUS14431</name>
</gene>
<dbReference type="GO" id="GO:0005524">
    <property type="term" value="F:ATP binding"/>
    <property type="evidence" value="ECO:0007669"/>
    <property type="project" value="UniProtKB-KW"/>
</dbReference>
<dbReference type="SUPFAM" id="SSF52540">
    <property type="entry name" value="P-loop containing nucleoside triphosphate hydrolases"/>
    <property type="match status" value="1"/>
</dbReference>
<dbReference type="PRINTS" id="PR00300">
    <property type="entry name" value="CLPPROTEASEA"/>
</dbReference>
<evidence type="ECO:0000259" key="5">
    <source>
        <dbReference type="Pfam" id="PF10431"/>
    </source>
</evidence>
<evidence type="ECO:0000259" key="4">
    <source>
        <dbReference type="Pfam" id="PF07724"/>
    </source>
</evidence>
<dbReference type="PANTHER" id="PTHR11638:SF18">
    <property type="entry name" value="HEAT SHOCK PROTEIN 104"/>
    <property type="match status" value="1"/>
</dbReference>
<dbReference type="PANTHER" id="PTHR11638">
    <property type="entry name" value="ATP-DEPENDENT CLP PROTEASE"/>
    <property type="match status" value="1"/>
</dbReference>
<dbReference type="InterPro" id="IPR003959">
    <property type="entry name" value="ATPase_AAA_core"/>
</dbReference>
<dbReference type="InterPro" id="IPR002110">
    <property type="entry name" value="Ankyrin_rpt"/>
</dbReference>
<accession>A0AAI8W0S0</accession>
<dbReference type="InterPro" id="IPR019489">
    <property type="entry name" value="Clp_ATPase_C"/>
</dbReference>
<dbReference type="Gene3D" id="3.40.50.300">
    <property type="entry name" value="P-loop containing nucleotide triphosphate hydrolases"/>
    <property type="match status" value="1"/>
</dbReference>
<evidence type="ECO:0000313" key="6">
    <source>
        <dbReference type="EMBL" id="CAJ2513963.1"/>
    </source>
</evidence>
<reference evidence="6" key="1">
    <citation type="submission" date="2023-10" db="EMBL/GenBank/DDBJ databases">
        <authorList>
            <person name="Hackl T."/>
        </authorList>
    </citation>
    <scope>NUCLEOTIDE SEQUENCE</scope>
</reference>
<dbReference type="GO" id="GO:0034605">
    <property type="term" value="P:cellular response to heat"/>
    <property type="evidence" value="ECO:0007669"/>
    <property type="project" value="TreeGrafter"/>
</dbReference>
<feature type="compositionally biased region" description="Acidic residues" evidence="3">
    <location>
        <begin position="141"/>
        <end position="155"/>
    </location>
</feature>